<name>A0A7X1NTH0_9MICC</name>
<dbReference type="SUPFAM" id="SSF53383">
    <property type="entry name" value="PLP-dependent transferases"/>
    <property type="match status" value="1"/>
</dbReference>
<keyword evidence="2" id="KW-1185">Reference proteome</keyword>
<dbReference type="InterPro" id="IPR015422">
    <property type="entry name" value="PyrdxlP-dep_Trfase_small"/>
</dbReference>
<dbReference type="AlphaFoldDB" id="A0A7X1NTH0"/>
<dbReference type="EMBL" id="VJXX01000025">
    <property type="protein sequence ID" value="MPY12328.1"/>
    <property type="molecule type" value="Genomic_DNA"/>
</dbReference>
<sequence>DLLGEGLRAAGFDVFEPEGTFFTMVDASPLGIDDATALARRLPSLIGVAAIPVAMFCHRPARRWWSGTAAGSPLP</sequence>
<gene>
    <name evidence="1" type="ORF">FNH21_16695</name>
</gene>
<feature type="non-terminal residue" evidence="1">
    <location>
        <position position="1"/>
    </location>
</feature>
<proteinExistence type="predicted"/>
<organism evidence="1 2">
    <name type="scientific">Arthrobacter bussei</name>
    <dbReference type="NCBI Taxonomy" id="2594179"/>
    <lineage>
        <taxon>Bacteria</taxon>
        <taxon>Bacillati</taxon>
        <taxon>Actinomycetota</taxon>
        <taxon>Actinomycetes</taxon>
        <taxon>Micrococcales</taxon>
        <taxon>Micrococcaceae</taxon>
        <taxon>Arthrobacter</taxon>
    </lineage>
</organism>
<comment type="caution">
    <text evidence="1">The sequence shown here is derived from an EMBL/GenBank/DDBJ whole genome shotgun (WGS) entry which is preliminary data.</text>
</comment>
<evidence type="ECO:0000313" key="1">
    <source>
        <dbReference type="EMBL" id="MPY12328.1"/>
    </source>
</evidence>
<dbReference type="InterPro" id="IPR015424">
    <property type="entry name" value="PyrdxlP-dep_Trfase"/>
</dbReference>
<accession>A0A7X1NTH0</accession>
<dbReference type="Proteomes" id="UP000326464">
    <property type="component" value="Unassembled WGS sequence"/>
</dbReference>
<dbReference type="Gene3D" id="3.90.1150.10">
    <property type="entry name" value="Aspartate Aminotransferase, domain 1"/>
    <property type="match status" value="1"/>
</dbReference>
<protein>
    <recommendedName>
        <fullName evidence="3">Aminotransferase</fullName>
    </recommendedName>
</protein>
<reference evidence="2" key="1">
    <citation type="submission" date="2019-07" db="EMBL/GenBank/DDBJ databases">
        <title>Arthrobacter KR32 sp. nov., isolated from mountain cheese made of cows milk.</title>
        <authorList>
            <person name="Flegler A."/>
        </authorList>
    </citation>
    <scope>NUCLEOTIDE SEQUENCE [LARGE SCALE GENOMIC DNA]</scope>
    <source>
        <strain evidence="2">KR32</strain>
    </source>
</reference>
<evidence type="ECO:0000313" key="2">
    <source>
        <dbReference type="Proteomes" id="UP000326464"/>
    </source>
</evidence>
<evidence type="ECO:0008006" key="3">
    <source>
        <dbReference type="Google" id="ProtNLM"/>
    </source>
</evidence>